<protein>
    <recommendedName>
        <fullName evidence="1">Dynein heavy chain tail domain-containing protein</fullName>
    </recommendedName>
</protein>
<dbReference type="Proteomes" id="UP001558652">
    <property type="component" value="Unassembled WGS sequence"/>
</dbReference>
<dbReference type="PANTHER" id="PTHR46532:SF11">
    <property type="entry name" value="DYNEIN AXONEMAL HEAVY CHAIN 12"/>
    <property type="match status" value="1"/>
</dbReference>
<feature type="domain" description="Dynein heavy chain tail" evidence="1">
    <location>
        <begin position="12"/>
        <end position="321"/>
    </location>
</feature>
<name>A0ABD0YDE5_9HEMI</name>
<evidence type="ECO:0000259" key="1">
    <source>
        <dbReference type="Pfam" id="PF08385"/>
    </source>
</evidence>
<accession>A0ABD0YDE5</accession>
<dbReference type="EMBL" id="JBFDAA010000009">
    <property type="protein sequence ID" value="KAL1129231.1"/>
    <property type="molecule type" value="Genomic_DNA"/>
</dbReference>
<comment type="caution">
    <text evidence="2">The sequence shown here is derived from an EMBL/GenBank/DDBJ whole genome shotgun (WGS) entry which is preliminary data.</text>
</comment>
<dbReference type="AlphaFoldDB" id="A0ABD0YDE5"/>
<evidence type="ECO:0000313" key="3">
    <source>
        <dbReference type="Proteomes" id="UP001558652"/>
    </source>
</evidence>
<dbReference type="InterPro" id="IPR013594">
    <property type="entry name" value="Dynein_heavy_tail"/>
</dbReference>
<dbReference type="InterPro" id="IPR026983">
    <property type="entry name" value="DHC"/>
</dbReference>
<proteinExistence type="predicted"/>
<organism evidence="2 3">
    <name type="scientific">Ranatra chinensis</name>
    <dbReference type="NCBI Taxonomy" id="642074"/>
    <lineage>
        <taxon>Eukaryota</taxon>
        <taxon>Metazoa</taxon>
        <taxon>Ecdysozoa</taxon>
        <taxon>Arthropoda</taxon>
        <taxon>Hexapoda</taxon>
        <taxon>Insecta</taxon>
        <taxon>Pterygota</taxon>
        <taxon>Neoptera</taxon>
        <taxon>Paraneoptera</taxon>
        <taxon>Hemiptera</taxon>
        <taxon>Heteroptera</taxon>
        <taxon>Panheteroptera</taxon>
        <taxon>Nepomorpha</taxon>
        <taxon>Nepidae</taxon>
        <taxon>Ranatrinae</taxon>
        <taxon>Ranatra</taxon>
    </lineage>
</organism>
<dbReference type="Pfam" id="PF08385">
    <property type="entry name" value="DHC_N1"/>
    <property type="match status" value="1"/>
</dbReference>
<reference evidence="2 3" key="1">
    <citation type="submission" date="2024-07" db="EMBL/GenBank/DDBJ databases">
        <title>Chromosome-level genome assembly of the water stick insect Ranatra chinensis (Heteroptera: Nepidae).</title>
        <authorList>
            <person name="Liu X."/>
        </authorList>
    </citation>
    <scope>NUCLEOTIDE SEQUENCE [LARGE SCALE GENOMIC DNA]</scope>
    <source>
        <strain evidence="2">Cailab_2021Rc</strain>
        <tissue evidence="2">Muscle</tissue>
    </source>
</reference>
<keyword evidence="3" id="KW-1185">Reference proteome</keyword>
<dbReference type="PANTHER" id="PTHR46532">
    <property type="entry name" value="MALE FERTILITY FACTOR KL5"/>
    <property type="match status" value="1"/>
</dbReference>
<evidence type="ECO:0000313" key="2">
    <source>
        <dbReference type="EMBL" id="KAL1129231.1"/>
    </source>
</evidence>
<sequence length="357" mass="42063">MASKRRNMFQKNKTQETTENAEIDFWASRVKNLDSVYNQLSDPRVKKMAFVLEQSQSVYMECFNKLFKNVVAALTEAREVNKYLTTLTRYLDQIESTDLWESQDVYRPFMHTICLVWVHCPYYRSSTRIINFMKETCNMMITESDKFLDPPSLFQGEVEETLPKLAGVLKNLTLYKNLFLEYYDKLPAMFPEGEEPVVWQFHQKLIFEPRFDPYFKRLSLIEYIFTTAIEYLKLEKVEIGGYKARTESEKLVAIFEEFNNAYAMFANLPYNPGDFEDPSFDSDLQKFDKTIKDLDWRLAAIIRLAFDDCTNFESIFKDIQSQKGGKLHLPFSVVSCVLFFWNMFRRLDAILCLSDCG</sequence>
<gene>
    <name evidence="2" type="ORF">AAG570_013760</name>
</gene>